<organism evidence="21 22">
    <name type="scientific">Pelodictyon luteolum</name>
    <dbReference type="NCBI Taxonomy" id="1100"/>
    <lineage>
        <taxon>Bacteria</taxon>
        <taxon>Pseudomonadati</taxon>
        <taxon>Chlorobiota</taxon>
        <taxon>Chlorobiia</taxon>
        <taxon>Chlorobiales</taxon>
        <taxon>Chlorobiaceae</taxon>
        <taxon>Chlorobium/Pelodictyon group</taxon>
        <taxon>Pelodictyon</taxon>
    </lineage>
</organism>
<protein>
    <recommendedName>
        <fullName evidence="8">Acetyl-coenzyme A carboxylase carboxyl transferase subunits beta/alpha</fullName>
        <ecNumber evidence="7">2.1.3.15</ecNumber>
    </recommendedName>
</protein>
<evidence type="ECO:0000313" key="22">
    <source>
        <dbReference type="Proteomes" id="UP000076481"/>
    </source>
</evidence>
<evidence type="ECO:0000259" key="20">
    <source>
        <dbReference type="PROSITE" id="PS50989"/>
    </source>
</evidence>
<dbReference type="GO" id="GO:0006633">
    <property type="term" value="P:fatty acid biosynthetic process"/>
    <property type="evidence" value="ECO:0007669"/>
    <property type="project" value="UniProtKB-KW"/>
</dbReference>
<evidence type="ECO:0000313" key="21">
    <source>
        <dbReference type="EMBL" id="KZK74804.1"/>
    </source>
</evidence>
<sequence length="594" mass="65637">MKHFQLPFEKQEGFSYAHADIEALREYDKYLLSFHPERPRYLDYLTVFGKQEECLQNDRFGSCTIQVHRAELTGNGTTHRVMLIGQQSSPTSDFTRLQEIMKNPEEIALWNHGMPTPAAFQKAIEAVALAEKEGRIIITIIDTAGADPTEASEAGGIAWKIGRCMQSLAEASVPTLSVIINRGCSGGAIALSGCDGVLAMEYATYMVISPEACSSILFHTRQKAALAAELSRITAKEGMELGIIDDLIPESEGPAHRFPDGALRSFRSGVLRWLEKLSALSLDEVFNSRMERWKHIGQWGYITEEEINIFEKPVRNLPQAPEKNRFVPRHKGCRDSEGRSVVDPVLFSSLRRDNFRCDTCFHRYLRLTAHDYIALVLDEGSFLEHPETRYIVDSDILAFPGYTEKLRDARQRSGTATAFVTGNGQIDGRDVVFCLSNFSFLGASFSMSTGEKLRIAAGIALERHCPLVIHATGGGARMHEGCSSMTSIPKVHVSLSAVERAGLPLVTIISDPALGGVAIGAGSRGEHLIEHNAGNIGFSGKRVIEQYTGRPTSKGFQTADWLREKGYACRIARPSEMKREISAIISRQPSNSKQ</sequence>
<name>A0A165M4H9_PELLU</name>
<keyword evidence="13" id="KW-0276">Fatty acid metabolism</keyword>
<dbReference type="InterPro" id="IPR011762">
    <property type="entry name" value="COA_CT_N"/>
</dbReference>
<dbReference type="EMBL" id="LVWG01000018">
    <property type="protein sequence ID" value="KZK74804.1"/>
    <property type="molecule type" value="Genomic_DNA"/>
</dbReference>
<evidence type="ECO:0000256" key="16">
    <source>
        <dbReference type="ARBA" id="ARBA00023160"/>
    </source>
</evidence>
<proteinExistence type="inferred from homology"/>
<evidence type="ECO:0000256" key="15">
    <source>
        <dbReference type="ARBA" id="ARBA00023098"/>
    </source>
</evidence>
<dbReference type="RefSeq" id="WP_303681104.1">
    <property type="nucleotide sequence ID" value="NZ_LVWG01000018.1"/>
</dbReference>
<evidence type="ECO:0000256" key="6">
    <source>
        <dbReference type="ARBA" id="ARBA00011664"/>
    </source>
</evidence>
<evidence type="ECO:0000256" key="2">
    <source>
        <dbReference type="ARBA" id="ARBA00004496"/>
    </source>
</evidence>
<feature type="domain" description="CoA carboxyltransferase N-terminal" evidence="19">
    <location>
        <begin position="335"/>
        <end position="594"/>
    </location>
</feature>
<evidence type="ECO:0000256" key="10">
    <source>
        <dbReference type="ARBA" id="ARBA00022516"/>
    </source>
</evidence>
<comment type="subunit">
    <text evidence="6">Acetyl-CoA carboxylase is a heterotetramer composed of biotin carboxyl carrier protein (AccB), biotin carboxylase (AccC) and two subunits of ACCase subunit beta/alpha.</text>
</comment>
<dbReference type="PROSITE" id="PS50980">
    <property type="entry name" value="COA_CT_NTER"/>
    <property type="match status" value="1"/>
</dbReference>
<evidence type="ECO:0000256" key="18">
    <source>
        <dbReference type="ARBA" id="ARBA00049152"/>
    </source>
</evidence>
<dbReference type="InterPro" id="IPR000438">
    <property type="entry name" value="Acetyl_CoA_COase_Trfase_b_su"/>
</dbReference>
<evidence type="ECO:0000256" key="17">
    <source>
        <dbReference type="ARBA" id="ARBA00025280"/>
    </source>
</evidence>
<evidence type="ECO:0000256" key="4">
    <source>
        <dbReference type="ARBA" id="ARBA00006276"/>
    </source>
</evidence>
<evidence type="ECO:0000256" key="12">
    <source>
        <dbReference type="ARBA" id="ARBA00022741"/>
    </source>
</evidence>
<dbReference type="PANTHER" id="PTHR42853:SF3">
    <property type="entry name" value="ACETYL-COENZYME A CARBOXYLASE CARBOXYL TRANSFERASE SUBUNIT ALPHA, CHLOROPLASTIC"/>
    <property type="match status" value="1"/>
</dbReference>
<evidence type="ECO:0000256" key="7">
    <source>
        <dbReference type="ARBA" id="ARBA00011883"/>
    </source>
</evidence>
<gene>
    <name evidence="21" type="ORF">A3K90_06210</name>
</gene>
<dbReference type="InterPro" id="IPR001095">
    <property type="entry name" value="Acetyl_CoA_COase_a_su"/>
</dbReference>
<dbReference type="PANTHER" id="PTHR42853">
    <property type="entry name" value="ACETYL-COENZYME A CARBOXYLASE CARBOXYL TRANSFERASE SUBUNIT ALPHA"/>
    <property type="match status" value="1"/>
</dbReference>
<dbReference type="GO" id="GO:0016743">
    <property type="term" value="F:carboxyl- or carbamoyltransferase activity"/>
    <property type="evidence" value="ECO:0007669"/>
    <property type="project" value="InterPro"/>
</dbReference>
<keyword evidence="15" id="KW-0443">Lipid metabolism</keyword>
<comment type="function">
    <text evidence="17">Component of the acetyl coenzyme A carboxylase (ACC) complex. Biotin carboxylase (BC) catalyzes the carboxylation of biotin on its carrier protein (BCCP) and then the CO(2) group is transferred by the transcarboxylase to acetyl-CoA to form malonyl-CoA.</text>
</comment>
<dbReference type="InterPro" id="IPR011763">
    <property type="entry name" value="COA_CT_C"/>
</dbReference>
<dbReference type="Pfam" id="PF01039">
    <property type="entry name" value="Carboxyl_trans"/>
    <property type="match status" value="1"/>
</dbReference>
<dbReference type="AlphaFoldDB" id="A0A165M4H9"/>
<keyword evidence="9" id="KW-0963">Cytoplasm</keyword>
<comment type="similarity">
    <text evidence="4">In the C-terminal section; belongs to the AccA family.</text>
</comment>
<accession>A0A165M4H9</accession>
<dbReference type="GO" id="GO:0005524">
    <property type="term" value="F:ATP binding"/>
    <property type="evidence" value="ECO:0007669"/>
    <property type="project" value="UniProtKB-KW"/>
</dbReference>
<feature type="domain" description="CoA carboxyltransferase C-terminal" evidence="20">
    <location>
        <begin position="16"/>
        <end position="276"/>
    </location>
</feature>
<evidence type="ECO:0000256" key="14">
    <source>
        <dbReference type="ARBA" id="ARBA00022840"/>
    </source>
</evidence>
<comment type="cofactor">
    <cofactor evidence="1">
        <name>Zn(2+)</name>
        <dbReference type="ChEBI" id="CHEBI:29105"/>
    </cofactor>
</comment>
<dbReference type="GO" id="GO:0003989">
    <property type="term" value="F:acetyl-CoA carboxylase activity"/>
    <property type="evidence" value="ECO:0007669"/>
    <property type="project" value="InterPro"/>
</dbReference>
<dbReference type="PRINTS" id="PR01070">
    <property type="entry name" value="ACCCTRFRASEB"/>
</dbReference>
<comment type="catalytic activity">
    <reaction evidence="18">
        <text>N(6)-carboxybiotinyl-L-lysyl-[protein] + acetyl-CoA = N(6)-biotinyl-L-lysyl-[protein] + malonyl-CoA</text>
        <dbReference type="Rhea" id="RHEA:54728"/>
        <dbReference type="Rhea" id="RHEA-COMP:10505"/>
        <dbReference type="Rhea" id="RHEA-COMP:10506"/>
        <dbReference type="ChEBI" id="CHEBI:57288"/>
        <dbReference type="ChEBI" id="CHEBI:57384"/>
        <dbReference type="ChEBI" id="CHEBI:83144"/>
        <dbReference type="ChEBI" id="CHEBI:83145"/>
        <dbReference type="EC" id="2.1.3.15"/>
    </reaction>
</comment>
<comment type="subcellular location">
    <subcellularLocation>
        <location evidence="2">Cytoplasm</location>
    </subcellularLocation>
</comment>
<comment type="pathway">
    <text evidence="3">Lipid metabolism; malonyl-CoA biosynthesis; malonyl-CoA from acetyl-CoA: step 1/1.</text>
</comment>
<dbReference type="Pfam" id="PF03255">
    <property type="entry name" value="ACCA"/>
    <property type="match status" value="1"/>
</dbReference>
<evidence type="ECO:0000256" key="8">
    <source>
        <dbReference type="ARBA" id="ARBA00018312"/>
    </source>
</evidence>
<dbReference type="UniPathway" id="UPA00655">
    <property type="reaction ID" value="UER00711"/>
</dbReference>
<dbReference type="GO" id="GO:2001295">
    <property type="term" value="P:malonyl-CoA biosynthetic process"/>
    <property type="evidence" value="ECO:0007669"/>
    <property type="project" value="UniProtKB-UniPathway"/>
</dbReference>
<evidence type="ECO:0000256" key="5">
    <source>
        <dbReference type="ARBA" id="ARBA00010284"/>
    </source>
</evidence>
<evidence type="ECO:0000256" key="9">
    <source>
        <dbReference type="ARBA" id="ARBA00022490"/>
    </source>
</evidence>
<dbReference type="Gene3D" id="3.90.226.10">
    <property type="entry name" value="2-enoyl-CoA Hydratase, Chain A, domain 1"/>
    <property type="match status" value="2"/>
</dbReference>
<evidence type="ECO:0000256" key="13">
    <source>
        <dbReference type="ARBA" id="ARBA00022832"/>
    </source>
</evidence>
<dbReference type="InterPro" id="IPR034733">
    <property type="entry name" value="AcCoA_carboxyl_beta"/>
</dbReference>
<keyword evidence="10" id="KW-0444">Lipid biosynthesis</keyword>
<dbReference type="EC" id="2.1.3.15" evidence="7"/>
<comment type="similarity">
    <text evidence="5">In the N-terminal section; belongs to the AccD/PCCB family.</text>
</comment>
<dbReference type="PROSITE" id="PS50989">
    <property type="entry name" value="COA_CT_CTER"/>
    <property type="match status" value="1"/>
</dbReference>
<dbReference type="GO" id="GO:0009317">
    <property type="term" value="C:acetyl-CoA carboxylase complex"/>
    <property type="evidence" value="ECO:0007669"/>
    <property type="project" value="InterPro"/>
</dbReference>
<evidence type="ECO:0000256" key="11">
    <source>
        <dbReference type="ARBA" id="ARBA00022679"/>
    </source>
</evidence>
<dbReference type="SUPFAM" id="SSF52096">
    <property type="entry name" value="ClpP/crotonase"/>
    <property type="match status" value="2"/>
</dbReference>
<keyword evidence="12" id="KW-0547">Nucleotide-binding</keyword>
<dbReference type="InterPro" id="IPR029045">
    <property type="entry name" value="ClpP/crotonase-like_dom_sf"/>
</dbReference>
<keyword evidence="11 21" id="KW-0808">Transferase</keyword>
<keyword evidence="16" id="KW-0275">Fatty acid biosynthesis</keyword>
<evidence type="ECO:0000256" key="1">
    <source>
        <dbReference type="ARBA" id="ARBA00001947"/>
    </source>
</evidence>
<comment type="caution">
    <text evidence="21">The sequence shown here is derived from an EMBL/GenBank/DDBJ whole genome shotgun (WGS) entry which is preliminary data.</text>
</comment>
<keyword evidence="14" id="KW-0067">ATP-binding</keyword>
<dbReference type="Proteomes" id="UP000076481">
    <property type="component" value="Unassembled WGS sequence"/>
</dbReference>
<reference evidence="21 22" key="1">
    <citation type="submission" date="2016-03" db="EMBL/GenBank/DDBJ databases">
        <title>Speciation and ecological success in dimly lit waters: horizontal gene transfer in a green sulfur bacteria bloom unveiled by metagenomic assembly.</title>
        <authorList>
            <person name="Llorens-Mares T."/>
            <person name="Liu Z."/>
            <person name="Allen L.Z."/>
            <person name="Rusch D.B."/>
            <person name="Craig M.T."/>
            <person name="Dupont C.L."/>
            <person name="Bryant D.A."/>
            <person name="Casamayor E.O."/>
        </authorList>
    </citation>
    <scope>NUCLEOTIDE SEQUENCE [LARGE SCALE GENOMIC DNA]</scope>
    <source>
        <strain evidence="21">CIII</strain>
    </source>
</reference>
<evidence type="ECO:0000259" key="19">
    <source>
        <dbReference type="PROSITE" id="PS50980"/>
    </source>
</evidence>
<evidence type="ECO:0000256" key="3">
    <source>
        <dbReference type="ARBA" id="ARBA00004956"/>
    </source>
</evidence>